<dbReference type="STRING" id="945543.VIBR0546_17148"/>
<sequence length="221" mass="25496">MILIVEDEPSLASVVADYLSHSGYQTHIIGDGAEVIDWVRQYNPDLILLDLMLPNRDGLDIYRELRSFSDIPIIMATAKVDEIDRLLGLELGADDYVCKPYSPRELVARVKNVLRRFQHTPSHTTRSPLKVDPDKMQTLVDDTPVMLTPAEFQLLCYFNQHHGQVFSRDQLMNRIYSDGRVVTDRTIDSHIKNLRKKVQAVNDQYDWIKSVYGVGYRFELD</sequence>
<keyword evidence="5" id="KW-0804">Transcription</keyword>
<evidence type="ECO:0000256" key="2">
    <source>
        <dbReference type="ARBA" id="ARBA00023012"/>
    </source>
</evidence>
<reference evidence="10 11" key="1">
    <citation type="journal article" date="2012" name="Int. J. Syst. Evol. Microbiol.">
        <title>Vibrio caribbeanicus sp. nov., isolated from the marine sponge Scleritoderma cyanea.</title>
        <authorList>
            <person name="Hoffmann M."/>
            <person name="Monday S.R."/>
            <person name="Allard M.W."/>
            <person name="Strain E.A."/>
            <person name="Whittaker P."/>
            <person name="Naum M."/>
            <person name="McCarthy P.J."/>
            <person name="Lopez J.V."/>
            <person name="Fischer M."/>
            <person name="Brown E.W."/>
        </authorList>
    </citation>
    <scope>NUCLEOTIDE SEQUENCE [LARGE SCALE GENOMIC DNA]</scope>
    <source>
        <strain evidence="10 11">LMG 20546</strain>
    </source>
</reference>
<dbReference type="GO" id="GO:0032993">
    <property type="term" value="C:protein-DNA complex"/>
    <property type="evidence" value="ECO:0007669"/>
    <property type="project" value="TreeGrafter"/>
</dbReference>
<dbReference type="PANTHER" id="PTHR48111">
    <property type="entry name" value="REGULATOR OF RPOS"/>
    <property type="match status" value="1"/>
</dbReference>
<dbReference type="GO" id="GO:0000976">
    <property type="term" value="F:transcription cis-regulatory region binding"/>
    <property type="evidence" value="ECO:0007669"/>
    <property type="project" value="TreeGrafter"/>
</dbReference>
<dbReference type="Gene3D" id="3.40.50.2300">
    <property type="match status" value="1"/>
</dbReference>
<dbReference type="RefSeq" id="WP_006880256.1">
    <property type="nucleotide sequence ID" value="NZ_AEVS01000077.1"/>
</dbReference>
<dbReference type="SMART" id="SM00862">
    <property type="entry name" value="Trans_reg_C"/>
    <property type="match status" value="1"/>
</dbReference>
<dbReference type="OrthoDB" id="9802426at2"/>
<keyword evidence="1 6" id="KW-0597">Phosphoprotein</keyword>
<dbReference type="Pfam" id="PF00072">
    <property type="entry name" value="Response_reg"/>
    <property type="match status" value="1"/>
</dbReference>
<evidence type="ECO:0000256" key="4">
    <source>
        <dbReference type="ARBA" id="ARBA00023125"/>
    </source>
</evidence>
<dbReference type="CDD" id="cd00383">
    <property type="entry name" value="trans_reg_C"/>
    <property type="match status" value="1"/>
</dbReference>
<evidence type="ECO:0000256" key="3">
    <source>
        <dbReference type="ARBA" id="ARBA00023015"/>
    </source>
</evidence>
<evidence type="ECO:0000313" key="10">
    <source>
        <dbReference type="EMBL" id="EGA64778.1"/>
    </source>
</evidence>
<dbReference type="InterPro" id="IPR001867">
    <property type="entry name" value="OmpR/PhoB-type_DNA-bd"/>
</dbReference>
<evidence type="ECO:0000256" key="6">
    <source>
        <dbReference type="PROSITE-ProRule" id="PRU00169"/>
    </source>
</evidence>
<dbReference type="PROSITE" id="PS50110">
    <property type="entry name" value="RESPONSE_REGULATORY"/>
    <property type="match status" value="1"/>
</dbReference>
<dbReference type="SUPFAM" id="SSF52172">
    <property type="entry name" value="CheY-like"/>
    <property type="match status" value="1"/>
</dbReference>
<evidence type="ECO:0000256" key="1">
    <source>
        <dbReference type="ARBA" id="ARBA00022553"/>
    </source>
</evidence>
<dbReference type="PANTHER" id="PTHR48111:SF59">
    <property type="entry name" value="TRANSCRIPTIONAL REGULATORY PROTEIN BAER"/>
    <property type="match status" value="1"/>
</dbReference>
<dbReference type="eggNOG" id="COG0745">
    <property type="taxonomic scope" value="Bacteria"/>
</dbReference>
<dbReference type="Proteomes" id="UP000004371">
    <property type="component" value="Unassembled WGS sequence"/>
</dbReference>
<organism evidence="10 11">
    <name type="scientific">Vibrio brasiliensis LMG 20546</name>
    <dbReference type="NCBI Taxonomy" id="945543"/>
    <lineage>
        <taxon>Bacteria</taxon>
        <taxon>Pseudomonadati</taxon>
        <taxon>Pseudomonadota</taxon>
        <taxon>Gammaproteobacteria</taxon>
        <taxon>Vibrionales</taxon>
        <taxon>Vibrionaceae</taxon>
        <taxon>Vibrio</taxon>
        <taxon>Vibrio oreintalis group</taxon>
    </lineage>
</organism>
<keyword evidence="2" id="KW-0902">Two-component regulatory system</keyword>
<feature type="domain" description="OmpR/PhoB-type" evidence="9">
    <location>
        <begin position="121"/>
        <end position="220"/>
    </location>
</feature>
<dbReference type="GO" id="GO:0006355">
    <property type="term" value="P:regulation of DNA-templated transcription"/>
    <property type="evidence" value="ECO:0007669"/>
    <property type="project" value="InterPro"/>
</dbReference>
<dbReference type="InterPro" id="IPR001789">
    <property type="entry name" value="Sig_transdc_resp-reg_receiver"/>
</dbReference>
<name>E8LWM7_9VIBR</name>
<dbReference type="AlphaFoldDB" id="E8LWM7"/>
<dbReference type="PROSITE" id="PS51755">
    <property type="entry name" value="OMPR_PHOB"/>
    <property type="match status" value="1"/>
</dbReference>
<dbReference type="SMART" id="SM00448">
    <property type="entry name" value="REC"/>
    <property type="match status" value="1"/>
</dbReference>
<dbReference type="Gene3D" id="1.10.10.10">
    <property type="entry name" value="Winged helix-like DNA-binding domain superfamily/Winged helix DNA-binding domain"/>
    <property type="match status" value="1"/>
</dbReference>
<dbReference type="Gene3D" id="6.10.250.690">
    <property type="match status" value="1"/>
</dbReference>
<dbReference type="InterPro" id="IPR039420">
    <property type="entry name" value="WalR-like"/>
</dbReference>
<keyword evidence="3" id="KW-0805">Transcription regulation</keyword>
<dbReference type="GO" id="GO:0000156">
    <property type="term" value="F:phosphorelay response regulator activity"/>
    <property type="evidence" value="ECO:0007669"/>
    <property type="project" value="TreeGrafter"/>
</dbReference>
<evidence type="ECO:0000313" key="11">
    <source>
        <dbReference type="Proteomes" id="UP000004371"/>
    </source>
</evidence>
<proteinExistence type="predicted"/>
<evidence type="ECO:0000259" key="8">
    <source>
        <dbReference type="PROSITE" id="PS50110"/>
    </source>
</evidence>
<evidence type="ECO:0000259" key="9">
    <source>
        <dbReference type="PROSITE" id="PS51755"/>
    </source>
</evidence>
<protein>
    <submittedName>
        <fullName evidence="10">Response regulator BaeR</fullName>
    </submittedName>
</protein>
<comment type="caution">
    <text evidence="10">The sequence shown here is derived from an EMBL/GenBank/DDBJ whole genome shotgun (WGS) entry which is preliminary data.</text>
</comment>
<dbReference type="FunFam" id="3.40.50.2300:FF:000001">
    <property type="entry name" value="DNA-binding response regulator PhoB"/>
    <property type="match status" value="1"/>
</dbReference>
<gene>
    <name evidence="10" type="ORF">VIBR0546_17148</name>
</gene>
<evidence type="ECO:0000256" key="5">
    <source>
        <dbReference type="ARBA" id="ARBA00023163"/>
    </source>
</evidence>
<feature type="modified residue" description="4-aspartylphosphate" evidence="6">
    <location>
        <position position="50"/>
    </location>
</feature>
<dbReference type="InterPro" id="IPR036388">
    <property type="entry name" value="WH-like_DNA-bd_sf"/>
</dbReference>
<dbReference type="EMBL" id="AEVS01000077">
    <property type="protein sequence ID" value="EGA64778.1"/>
    <property type="molecule type" value="Genomic_DNA"/>
</dbReference>
<evidence type="ECO:0000256" key="7">
    <source>
        <dbReference type="PROSITE-ProRule" id="PRU01091"/>
    </source>
</evidence>
<feature type="domain" description="Response regulatory" evidence="8">
    <location>
        <begin position="1"/>
        <end position="114"/>
    </location>
</feature>
<dbReference type="InterPro" id="IPR011006">
    <property type="entry name" value="CheY-like_superfamily"/>
</dbReference>
<dbReference type="GO" id="GO:0005829">
    <property type="term" value="C:cytosol"/>
    <property type="evidence" value="ECO:0007669"/>
    <property type="project" value="TreeGrafter"/>
</dbReference>
<keyword evidence="11" id="KW-1185">Reference proteome</keyword>
<dbReference type="Pfam" id="PF00486">
    <property type="entry name" value="Trans_reg_C"/>
    <property type="match status" value="1"/>
</dbReference>
<keyword evidence="4 7" id="KW-0238">DNA-binding</keyword>
<feature type="DNA-binding region" description="OmpR/PhoB-type" evidence="7">
    <location>
        <begin position="121"/>
        <end position="220"/>
    </location>
</feature>
<accession>E8LWM7</accession>